<evidence type="ECO:0000313" key="4">
    <source>
        <dbReference type="Proteomes" id="UP000253410"/>
    </source>
</evidence>
<dbReference type="InterPro" id="IPR050904">
    <property type="entry name" value="Adhesion/Biosynth-related"/>
</dbReference>
<keyword evidence="1" id="KW-0732">Signal</keyword>
<dbReference type="Gene3D" id="2.30.180.10">
    <property type="entry name" value="FAS1 domain"/>
    <property type="match status" value="2"/>
</dbReference>
<dbReference type="AlphaFoldDB" id="A0A365XT24"/>
<proteinExistence type="predicted"/>
<organism evidence="3 4">
    <name type="scientific">Chitinophaga flava</name>
    <dbReference type="NCBI Taxonomy" id="2259036"/>
    <lineage>
        <taxon>Bacteria</taxon>
        <taxon>Pseudomonadati</taxon>
        <taxon>Bacteroidota</taxon>
        <taxon>Chitinophagia</taxon>
        <taxon>Chitinophagales</taxon>
        <taxon>Chitinophagaceae</taxon>
        <taxon>Chitinophaga</taxon>
    </lineage>
</organism>
<reference evidence="3 4" key="1">
    <citation type="submission" date="2018-05" db="EMBL/GenBank/DDBJ databases">
        <title>Chitinophaga sp. K3CV102501T nov., isolated from isolated from a monsoon evergreen broad-leaved forest soil.</title>
        <authorList>
            <person name="Lv Y."/>
        </authorList>
    </citation>
    <scope>NUCLEOTIDE SEQUENCE [LARGE SCALE GENOMIC DNA]</scope>
    <source>
        <strain evidence="3 4">GDMCC 1.1325</strain>
    </source>
</reference>
<dbReference type="Pfam" id="PF02469">
    <property type="entry name" value="Fasciclin"/>
    <property type="match status" value="1"/>
</dbReference>
<dbReference type="OrthoDB" id="624512at2"/>
<sequence length="405" mass="44441">MLFYMKKYNNRSVLLFLQLLIFAACSKTEEPPRPVGNKLPYAGAGISLAKLVDSIPEASIYRAALKRTRIQPYMDSLSAGNPGAPFTLFVPANKAWESAGYTMDNINTVPAAELDTIIRYLTITGGVPANTKNLMGETTYYPLMYKDRNITRSQVPTPFWAWTNRYYYYRLIVGLTDGVLRLNGRTVSKTAGIQATNGAVFMIDTLITKPFYETYQVLSSDTSFSFYMAALKKNNAVYARKGLLNSFNDTAALVLTVGSDSPGLDPFAIVFAPDNNAFRKAGFYSVADINSYIDQSVVAGAGNVGPMMTNMDSILMHHRLLSAFSGINPGYSFLYTIDLRYGLYTVNLGNAPSYGALMVQNNSGQTVLHRRDVPSGRGAMIISASDNTTLTGVIHRVDNLLLPTP</sequence>
<dbReference type="EMBL" id="QFFJ01000002">
    <property type="protein sequence ID" value="RBL89512.1"/>
    <property type="molecule type" value="Genomic_DNA"/>
</dbReference>
<name>A0A365XT24_9BACT</name>
<dbReference type="PROSITE" id="PS51257">
    <property type="entry name" value="PROKAR_LIPOPROTEIN"/>
    <property type="match status" value="1"/>
</dbReference>
<evidence type="ECO:0000259" key="2">
    <source>
        <dbReference type="PROSITE" id="PS50213"/>
    </source>
</evidence>
<feature type="domain" description="FAS1" evidence="2">
    <location>
        <begin position="45"/>
        <end position="207"/>
    </location>
</feature>
<dbReference type="Proteomes" id="UP000253410">
    <property type="component" value="Unassembled WGS sequence"/>
</dbReference>
<evidence type="ECO:0000313" key="3">
    <source>
        <dbReference type="EMBL" id="RBL89512.1"/>
    </source>
</evidence>
<feature type="signal peptide" evidence="1">
    <location>
        <begin position="1"/>
        <end position="26"/>
    </location>
</feature>
<dbReference type="SUPFAM" id="SSF82153">
    <property type="entry name" value="FAS1 domain"/>
    <property type="match status" value="2"/>
</dbReference>
<evidence type="ECO:0000256" key="1">
    <source>
        <dbReference type="SAM" id="SignalP"/>
    </source>
</evidence>
<accession>A0A365XT24</accession>
<keyword evidence="4" id="KW-1185">Reference proteome</keyword>
<dbReference type="PROSITE" id="PS50213">
    <property type="entry name" value="FAS1"/>
    <property type="match status" value="2"/>
</dbReference>
<dbReference type="InterPro" id="IPR036378">
    <property type="entry name" value="FAS1_dom_sf"/>
</dbReference>
<feature type="chain" id="PRO_5016991811" description="FAS1 domain-containing protein" evidence="1">
    <location>
        <begin position="27"/>
        <end position="405"/>
    </location>
</feature>
<comment type="caution">
    <text evidence="3">The sequence shown here is derived from an EMBL/GenBank/DDBJ whole genome shotgun (WGS) entry which is preliminary data.</text>
</comment>
<dbReference type="InterPro" id="IPR000782">
    <property type="entry name" value="FAS1_domain"/>
</dbReference>
<gene>
    <name evidence="3" type="ORF">DF182_23655</name>
</gene>
<dbReference type="PANTHER" id="PTHR10900:SF77">
    <property type="entry name" value="FI19380P1"/>
    <property type="match status" value="1"/>
</dbReference>
<protein>
    <recommendedName>
        <fullName evidence="2">FAS1 domain-containing protein</fullName>
    </recommendedName>
</protein>
<dbReference type="PANTHER" id="PTHR10900">
    <property type="entry name" value="PERIOSTIN-RELATED"/>
    <property type="match status" value="1"/>
</dbReference>
<feature type="domain" description="FAS1" evidence="2">
    <location>
        <begin position="211"/>
        <end position="401"/>
    </location>
</feature>